<feature type="signal peptide" evidence="1">
    <location>
        <begin position="1"/>
        <end position="15"/>
    </location>
</feature>
<organism evidence="2 3">
    <name type="scientific">Ciona intestinalis</name>
    <name type="common">Transparent sea squirt</name>
    <name type="synonym">Ascidia intestinalis</name>
    <dbReference type="NCBI Taxonomy" id="7719"/>
    <lineage>
        <taxon>Eukaryota</taxon>
        <taxon>Metazoa</taxon>
        <taxon>Chordata</taxon>
        <taxon>Tunicata</taxon>
        <taxon>Ascidiacea</taxon>
        <taxon>Phlebobranchia</taxon>
        <taxon>Cionidae</taxon>
        <taxon>Ciona</taxon>
    </lineage>
</organism>
<reference evidence="2" key="2">
    <citation type="submission" date="2025-08" db="UniProtKB">
        <authorList>
            <consortium name="Ensembl"/>
        </authorList>
    </citation>
    <scope>IDENTIFICATION</scope>
</reference>
<dbReference type="Ensembl" id="ENSCINT00000020249.3">
    <property type="protein sequence ID" value="ENSCINP00000020249.3"/>
    <property type="gene ID" value="ENSCING00000020385.1"/>
</dbReference>
<dbReference type="Gene3D" id="2.60.40.10">
    <property type="entry name" value="Immunoglobulins"/>
    <property type="match status" value="1"/>
</dbReference>
<dbReference type="InterPro" id="IPR013783">
    <property type="entry name" value="Ig-like_fold"/>
</dbReference>
<dbReference type="InParanoid" id="F6PIB5"/>
<proteinExistence type="predicted"/>
<reference evidence="2" key="3">
    <citation type="submission" date="2025-09" db="UniProtKB">
        <authorList>
            <consortium name="Ensembl"/>
        </authorList>
    </citation>
    <scope>IDENTIFICATION</scope>
</reference>
<feature type="chain" id="PRO_5013243382" evidence="1">
    <location>
        <begin position="16"/>
        <end position="201"/>
    </location>
</feature>
<gene>
    <name evidence="2" type="primary">LOC104266598</name>
</gene>
<reference evidence="3" key="1">
    <citation type="journal article" date="2002" name="Science">
        <title>The draft genome of Ciona intestinalis: insights into chordate and vertebrate origins.</title>
        <authorList>
            <person name="Dehal P."/>
            <person name="Satou Y."/>
            <person name="Campbell R.K."/>
            <person name="Chapman J."/>
            <person name="Degnan B."/>
            <person name="De Tomaso A."/>
            <person name="Davidson B."/>
            <person name="Di Gregorio A."/>
            <person name="Gelpke M."/>
            <person name="Goodstein D.M."/>
            <person name="Harafuji N."/>
            <person name="Hastings K.E."/>
            <person name="Ho I."/>
            <person name="Hotta K."/>
            <person name="Huang W."/>
            <person name="Kawashima T."/>
            <person name="Lemaire P."/>
            <person name="Martinez D."/>
            <person name="Meinertzhagen I.A."/>
            <person name="Necula S."/>
            <person name="Nonaka M."/>
            <person name="Putnam N."/>
            <person name="Rash S."/>
            <person name="Saiga H."/>
            <person name="Satake M."/>
            <person name="Terry A."/>
            <person name="Yamada L."/>
            <person name="Wang H.G."/>
            <person name="Awazu S."/>
            <person name="Azumi K."/>
            <person name="Boore J."/>
            <person name="Branno M."/>
            <person name="Chin-Bow S."/>
            <person name="DeSantis R."/>
            <person name="Doyle S."/>
            <person name="Francino P."/>
            <person name="Keys D.N."/>
            <person name="Haga S."/>
            <person name="Hayashi H."/>
            <person name="Hino K."/>
            <person name="Imai K.S."/>
            <person name="Inaba K."/>
            <person name="Kano S."/>
            <person name="Kobayashi K."/>
            <person name="Kobayashi M."/>
            <person name="Lee B.I."/>
            <person name="Makabe K.W."/>
            <person name="Manohar C."/>
            <person name="Matassi G."/>
            <person name="Medina M."/>
            <person name="Mochizuki Y."/>
            <person name="Mount S."/>
            <person name="Morishita T."/>
            <person name="Miura S."/>
            <person name="Nakayama A."/>
            <person name="Nishizaka S."/>
            <person name="Nomoto H."/>
            <person name="Ohta F."/>
            <person name="Oishi K."/>
            <person name="Rigoutsos I."/>
            <person name="Sano M."/>
            <person name="Sasaki A."/>
            <person name="Sasakura Y."/>
            <person name="Shoguchi E."/>
            <person name="Shin-i T."/>
            <person name="Spagnuolo A."/>
            <person name="Stainier D."/>
            <person name="Suzuki M.M."/>
            <person name="Tassy O."/>
            <person name="Takatori N."/>
            <person name="Tokuoka M."/>
            <person name="Yagi K."/>
            <person name="Yoshizaki F."/>
            <person name="Wada S."/>
            <person name="Zhang C."/>
            <person name="Hyatt P.D."/>
            <person name="Larimer F."/>
            <person name="Detter C."/>
            <person name="Doggett N."/>
            <person name="Glavina T."/>
            <person name="Hawkins T."/>
            <person name="Richardson P."/>
            <person name="Lucas S."/>
            <person name="Kohara Y."/>
            <person name="Levine M."/>
            <person name="Satoh N."/>
            <person name="Rokhsar D.S."/>
        </authorList>
    </citation>
    <scope>NUCLEOTIDE SEQUENCE [LARGE SCALE GENOMIC DNA]</scope>
</reference>
<dbReference type="Proteomes" id="UP000008144">
    <property type="component" value="Unassembled WGS sequence"/>
</dbReference>
<keyword evidence="1" id="KW-0732">Signal</keyword>
<keyword evidence="3" id="KW-1185">Reference proteome</keyword>
<evidence type="ECO:0000313" key="3">
    <source>
        <dbReference type="Proteomes" id="UP000008144"/>
    </source>
</evidence>
<name>F6PIB5_CIOIN</name>
<accession>F6PIB5</accession>
<evidence type="ECO:0000256" key="1">
    <source>
        <dbReference type="SAM" id="SignalP"/>
    </source>
</evidence>
<sequence>MIFIFVLYFVISVRSSKLPAPANFSWTVVDLTSSFTWNRAGDVTDDVTYVLQTCISRCENKRRWAERKCGYHIRDDVIICDVTSIKPDFCGEARVRGYVGNNQTLLRNKHNYNVTKFARIPYYCVTMLSTFTAPQISFTNIQPTSIVVNYKIPSIVLCAFRNLIVYVTVAQLSGGDKDCFTGSPAVLRHNATMTIADNEVK</sequence>
<protein>
    <submittedName>
        <fullName evidence="2">Uncharacterized LOC104266598</fullName>
    </submittedName>
</protein>
<dbReference type="HOGENOM" id="CLU_1360001_0_0_1"/>
<evidence type="ECO:0000313" key="2">
    <source>
        <dbReference type="Ensembl" id="ENSCINP00000020249.3"/>
    </source>
</evidence>
<dbReference type="AlphaFoldDB" id="F6PIB5"/>